<dbReference type="SUPFAM" id="SSF48371">
    <property type="entry name" value="ARM repeat"/>
    <property type="match status" value="1"/>
</dbReference>
<organism evidence="2 3">
    <name type="scientific">Vespula vulgaris</name>
    <name type="common">Yellow jacket</name>
    <name type="synonym">Wasp</name>
    <dbReference type="NCBI Taxonomy" id="7454"/>
    <lineage>
        <taxon>Eukaryota</taxon>
        <taxon>Metazoa</taxon>
        <taxon>Ecdysozoa</taxon>
        <taxon>Arthropoda</taxon>
        <taxon>Hexapoda</taxon>
        <taxon>Insecta</taxon>
        <taxon>Pterygota</taxon>
        <taxon>Neoptera</taxon>
        <taxon>Endopterygota</taxon>
        <taxon>Hymenoptera</taxon>
        <taxon>Apocrita</taxon>
        <taxon>Aculeata</taxon>
        <taxon>Vespoidea</taxon>
        <taxon>Vespidae</taxon>
        <taxon>Vespinae</taxon>
        <taxon>Vespula</taxon>
    </lineage>
</organism>
<evidence type="ECO:0000313" key="3">
    <source>
        <dbReference type="Proteomes" id="UP000614350"/>
    </source>
</evidence>
<feature type="domain" description="DUF3730" evidence="1">
    <location>
        <begin position="457"/>
        <end position="675"/>
    </location>
</feature>
<sequence length="1180" mass="135496">MDVIEYKLTSKNPVLISHAVSRLYEIIKEKYKNGTSKDVTKIPEYKLLISKFESKDKIVTTSICQVLVKLVENEIISVTTALCTLISYVSSTNNYVAITVSMSHLIILDFKLHATEDNYLYTLTMPQFPFITILKEEKNSWRTVLDQMHFIMNYPDEQIKENSIKILRPVFIFILCNPSSALSDGCKEKAWQLLKSSNALELQIEILLWLRTNDVDTCLETYYKIFGFTMVSLSKNDKDICIALLPLLSSVCISFLEHGFDPVVNLDTISTIINKYDNLSGNILLALMSEMIVICPGYYLFNVLQLCELVLNKMSCNITLINVLIASILKWMPYPSVLCAEALAIANALINKAVTEVKWTKEVNNPFSKEIFAKLIHFDPHIQFYTESIDVLNTITESNILSWLKTLSKSPIDLRYKYRLILSGLFLQSEDVILTKAICDILMQITKEVIVFASHMLPLIMHKLSKSRDPDELKYLLLTLPELVIIKENVPIVNRTLQTLFRSEGPLKYFALELYLMMNDRDPRCYRYLSSALMETSQNDKSWYADVTCAKVIKHICEERPECAEELAPLISQILNKCGDTNGSAATALALKSISALCRSSVISIASVWKVLAPKMKKEKRTIVMKTLCEFFGDIPFFLNKNSIAYDTLITDVLEILWSYVIQNNPEISEAALKAIAMYRLEDIPLKMLPDDFQYSTTTSQLDTSASSNTKPVNISPAILNTCWIKMLEKVNKMVLNAAGNVLISFITNEVKNFRSGIYNWPHGEPNNFKYLPERSIIRVVGEHVRRIDGTKPFNENVAIECLRIFAFKYPKPLPNINWNFLHKTSEISHKAKEYSLTIACHHSVISSSARNFVEHYLSMFESDKNIKDLLESKEHEILYSNLEILCEAMQIQKIKPFLDMTLSYAVINLFSDDGTNVILFKNIMHSYARALKNETINDAIRTLLSTTLSNLLDEIDLTQDYYKPYISAILALPVEYIERMTSPDVWWETPLKKLKNAVIIRAELAINNDIEMPLNCMNELIDLVSALPSVQLYLLQEVQRVQTEVKFKMYTSDWVIDFLNRVQVIIPEISEEDQRILFYCDVFFVSIICFSGMDCIIMDTYSIISSQHVRARLFPKAMAMLADIQYWKDNIIPQVMEWLHLMRTSPLPELYKSAFHNSLISLKHHPHYNKNWFTYLSSI</sequence>
<keyword evidence="3" id="KW-1185">Reference proteome</keyword>
<name>A0A834N4E7_VESVU</name>
<dbReference type="InterPro" id="IPR045163">
    <property type="entry name" value="Focadhesin/RST1"/>
</dbReference>
<accession>A0A834N4E7</accession>
<dbReference type="AlphaFoldDB" id="A0A834N4E7"/>
<dbReference type="GO" id="GO:0060147">
    <property type="term" value="P:regulation of post-transcriptional gene silencing"/>
    <property type="evidence" value="ECO:0007669"/>
    <property type="project" value="InterPro"/>
</dbReference>
<evidence type="ECO:0000313" key="2">
    <source>
        <dbReference type="EMBL" id="KAF7396375.1"/>
    </source>
</evidence>
<dbReference type="PANTHER" id="PTHR16212">
    <property type="entry name" value="FOCADHESIN FAMILY MEMBER"/>
    <property type="match status" value="1"/>
</dbReference>
<reference evidence="2" key="1">
    <citation type="journal article" date="2020" name="G3 (Bethesda)">
        <title>High-Quality Assemblies for Three Invasive Social Wasps from the &lt;i&gt;Vespula&lt;/i&gt; Genus.</title>
        <authorList>
            <person name="Harrop T.W.R."/>
            <person name="Guhlin J."/>
            <person name="McLaughlin G.M."/>
            <person name="Permina E."/>
            <person name="Stockwell P."/>
            <person name="Gilligan J."/>
            <person name="Le Lec M.F."/>
            <person name="Gruber M.A.M."/>
            <person name="Quinn O."/>
            <person name="Lovegrove M."/>
            <person name="Duncan E.J."/>
            <person name="Remnant E.J."/>
            <person name="Van Eeckhoven J."/>
            <person name="Graham B."/>
            <person name="Knapp R.A."/>
            <person name="Langford K.W."/>
            <person name="Kronenberg Z."/>
            <person name="Press M.O."/>
            <person name="Eacker S.M."/>
            <person name="Wilson-Rankin E.E."/>
            <person name="Purcell J."/>
            <person name="Lester P.J."/>
            <person name="Dearden P.K."/>
        </authorList>
    </citation>
    <scope>NUCLEOTIDE SEQUENCE</scope>
    <source>
        <strain evidence="2">Marl-1</strain>
    </source>
</reference>
<dbReference type="InterPro" id="IPR022542">
    <property type="entry name" value="FOCAD/RST1_DUF3730"/>
</dbReference>
<protein>
    <recommendedName>
        <fullName evidence="1">DUF3730 domain-containing protein</fullName>
    </recommendedName>
</protein>
<dbReference type="InterPro" id="IPR016024">
    <property type="entry name" value="ARM-type_fold"/>
</dbReference>
<dbReference type="PANTHER" id="PTHR16212:SF4">
    <property type="entry name" value="FOCADHESIN"/>
    <property type="match status" value="1"/>
</dbReference>
<dbReference type="EMBL" id="JACSEA010000007">
    <property type="protein sequence ID" value="KAF7396375.1"/>
    <property type="molecule type" value="Genomic_DNA"/>
</dbReference>
<comment type="caution">
    <text evidence="2">The sequence shown here is derived from an EMBL/GenBank/DDBJ whole genome shotgun (WGS) entry which is preliminary data.</text>
</comment>
<dbReference type="Proteomes" id="UP000614350">
    <property type="component" value="Unassembled WGS sequence"/>
</dbReference>
<proteinExistence type="predicted"/>
<evidence type="ECO:0000259" key="1">
    <source>
        <dbReference type="Pfam" id="PF12530"/>
    </source>
</evidence>
<dbReference type="Pfam" id="PF12530">
    <property type="entry name" value="DUF3730"/>
    <property type="match status" value="1"/>
</dbReference>
<gene>
    <name evidence="2" type="ORF">HZH66_007237</name>
</gene>